<dbReference type="InterPro" id="IPR036770">
    <property type="entry name" value="Ankyrin_rpt-contain_sf"/>
</dbReference>
<evidence type="ECO:0000313" key="1">
    <source>
        <dbReference type="EMBL" id="CAG8958499.1"/>
    </source>
</evidence>
<gene>
    <name evidence="1" type="ORF">HYFRA_00009813</name>
</gene>
<dbReference type="Proteomes" id="UP000696280">
    <property type="component" value="Unassembled WGS sequence"/>
</dbReference>
<protein>
    <submittedName>
        <fullName evidence="1">Uncharacterized protein</fullName>
    </submittedName>
</protein>
<keyword evidence="2" id="KW-1185">Reference proteome</keyword>
<reference evidence="1" key="1">
    <citation type="submission" date="2021-07" db="EMBL/GenBank/DDBJ databases">
        <authorList>
            <person name="Durling M."/>
        </authorList>
    </citation>
    <scope>NUCLEOTIDE SEQUENCE</scope>
</reference>
<dbReference type="SUPFAM" id="SSF48403">
    <property type="entry name" value="Ankyrin repeat"/>
    <property type="match status" value="1"/>
</dbReference>
<sequence>MSDETVAKTKVSIRNELELAMGDLAALAYHAATADLAETLGILLVLEVESNIQGGLYRYPLQGAALHITSECVILLLKHGANFDAIIGDCVSALGAAAVARSCPVALIIEDSLIA</sequence>
<comment type="caution">
    <text evidence="1">The sequence shown here is derived from an EMBL/GenBank/DDBJ whole genome shotgun (WGS) entry which is preliminary data.</text>
</comment>
<dbReference type="EMBL" id="CAJVRL010000083">
    <property type="protein sequence ID" value="CAG8958499.1"/>
    <property type="molecule type" value="Genomic_DNA"/>
</dbReference>
<organism evidence="1 2">
    <name type="scientific">Hymenoscyphus fraxineus</name>
    <dbReference type="NCBI Taxonomy" id="746836"/>
    <lineage>
        <taxon>Eukaryota</taxon>
        <taxon>Fungi</taxon>
        <taxon>Dikarya</taxon>
        <taxon>Ascomycota</taxon>
        <taxon>Pezizomycotina</taxon>
        <taxon>Leotiomycetes</taxon>
        <taxon>Helotiales</taxon>
        <taxon>Helotiaceae</taxon>
        <taxon>Hymenoscyphus</taxon>
    </lineage>
</organism>
<evidence type="ECO:0000313" key="2">
    <source>
        <dbReference type="Proteomes" id="UP000696280"/>
    </source>
</evidence>
<accession>A0A9N9L2X1</accession>
<name>A0A9N9L2X1_9HELO</name>
<proteinExistence type="predicted"/>
<dbReference type="AlphaFoldDB" id="A0A9N9L2X1"/>